<dbReference type="GO" id="GO:0016887">
    <property type="term" value="F:ATP hydrolysis activity"/>
    <property type="evidence" value="ECO:0007669"/>
    <property type="project" value="InterPro"/>
</dbReference>
<accession>A0A2I0XA85</accession>
<dbReference type="Gene3D" id="3.40.50.300">
    <property type="entry name" value="P-loop containing nucleotide triphosphate hydrolases"/>
    <property type="match status" value="2"/>
</dbReference>
<evidence type="ECO:0000313" key="14">
    <source>
        <dbReference type="Proteomes" id="UP000233837"/>
    </source>
</evidence>
<dbReference type="PANTHER" id="PTHR45136">
    <property type="entry name" value="ABC TRANSPORTER DOMAIN-CONTAINING PROTEIN"/>
    <property type="match status" value="1"/>
</dbReference>
<dbReference type="GO" id="GO:0016020">
    <property type="term" value="C:membrane"/>
    <property type="evidence" value="ECO:0007669"/>
    <property type="project" value="InterPro"/>
</dbReference>
<feature type="transmembrane region" description="Helical" evidence="10">
    <location>
        <begin position="299"/>
        <end position="319"/>
    </location>
</feature>
<feature type="transmembrane region" description="Helical" evidence="10">
    <location>
        <begin position="721"/>
        <end position="743"/>
    </location>
</feature>
<evidence type="ECO:0000256" key="7">
    <source>
        <dbReference type="ARBA" id="ARBA00022989"/>
    </source>
</evidence>
<organism evidence="13 14">
    <name type="scientific">Dendrobium catenatum</name>
    <dbReference type="NCBI Taxonomy" id="906689"/>
    <lineage>
        <taxon>Eukaryota</taxon>
        <taxon>Viridiplantae</taxon>
        <taxon>Streptophyta</taxon>
        <taxon>Embryophyta</taxon>
        <taxon>Tracheophyta</taxon>
        <taxon>Spermatophyta</taxon>
        <taxon>Magnoliopsida</taxon>
        <taxon>Liliopsida</taxon>
        <taxon>Asparagales</taxon>
        <taxon>Orchidaceae</taxon>
        <taxon>Epidendroideae</taxon>
        <taxon>Malaxideae</taxon>
        <taxon>Dendrobiinae</taxon>
        <taxon>Dendrobium</taxon>
    </lineage>
</organism>
<evidence type="ECO:0000259" key="12">
    <source>
        <dbReference type="PROSITE" id="PS50929"/>
    </source>
</evidence>
<dbReference type="InterPro" id="IPR027417">
    <property type="entry name" value="P-loop_NTPase"/>
</dbReference>
<name>A0A2I0XA85_9ASPA</name>
<dbReference type="InterPro" id="IPR017871">
    <property type="entry name" value="ABC_transporter-like_CS"/>
</dbReference>
<protein>
    <submittedName>
        <fullName evidence="13">Multidrug resistance protein</fullName>
    </submittedName>
</protein>
<feature type="domain" description="ABC transporter" evidence="11">
    <location>
        <begin position="362"/>
        <end position="598"/>
    </location>
</feature>
<proteinExistence type="inferred from homology"/>
<dbReference type="InterPro" id="IPR003439">
    <property type="entry name" value="ABC_transporter-like_ATP-bd"/>
</dbReference>
<dbReference type="Proteomes" id="UP000233837">
    <property type="component" value="Unassembled WGS sequence"/>
</dbReference>
<dbReference type="SUPFAM" id="SSF52540">
    <property type="entry name" value="P-loop containing nucleoside triphosphate hydrolases"/>
    <property type="match status" value="2"/>
</dbReference>
<dbReference type="PROSITE" id="PS50893">
    <property type="entry name" value="ABC_TRANSPORTER_2"/>
    <property type="match status" value="2"/>
</dbReference>
<dbReference type="GO" id="GO:0140359">
    <property type="term" value="F:ABC-type transporter activity"/>
    <property type="evidence" value="ECO:0007669"/>
    <property type="project" value="InterPro"/>
</dbReference>
<feature type="transmembrane region" description="Helical" evidence="10">
    <location>
        <begin position="803"/>
        <end position="821"/>
    </location>
</feature>
<feature type="transmembrane region" description="Helical" evidence="10">
    <location>
        <begin position="267"/>
        <end position="287"/>
    </location>
</feature>
<evidence type="ECO:0000256" key="5">
    <source>
        <dbReference type="ARBA" id="ARBA00022741"/>
    </source>
</evidence>
<dbReference type="PROSITE" id="PS00211">
    <property type="entry name" value="ABC_TRANSPORTER_1"/>
    <property type="match status" value="2"/>
</dbReference>
<keyword evidence="5" id="KW-0547">Nucleotide-binding</keyword>
<dbReference type="Pfam" id="PF00664">
    <property type="entry name" value="ABC_membrane"/>
    <property type="match status" value="2"/>
</dbReference>
<keyword evidence="14" id="KW-1185">Reference proteome</keyword>
<dbReference type="EMBL" id="KZ502028">
    <property type="protein sequence ID" value="PKU84812.1"/>
    <property type="molecule type" value="Genomic_DNA"/>
</dbReference>
<keyword evidence="8 10" id="KW-0472">Membrane</keyword>
<dbReference type="CDD" id="cd18578">
    <property type="entry name" value="ABC_6TM_Pgp_ABCB1_D2_like"/>
    <property type="match status" value="1"/>
</dbReference>
<dbReference type="AlphaFoldDB" id="A0A2I0XA85"/>
<dbReference type="SUPFAM" id="SSF90123">
    <property type="entry name" value="ABC transporter transmembrane region"/>
    <property type="match status" value="2"/>
</dbReference>
<evidence type="ECO:0000256" key="10">
    <source>
        <dbReference type="SAM" id="Phobius"/>
    </source>
</evidence>
<evidence type="ECO:0000256" key="3">
    <source>
        <dbReference type="ARBA" id="ARBA00022692"/>
    </source>
</evidence>
<feature type="transmembrane region" description="Helical" evidence="10">
    <location>
        <begin position="679"/>
        <end position="701"/>
    </location>
</feature>
<evidence type="ECO:0000256" key="8">
    <source>
        <dbReference type="ARBA" id="ARBA00023136"/>
    </source>
</evidence>
<keyword evidence="3 10" id="KW-0812">Transmembrane</keyword>
<dbReference type="InterPro" id="IPR003593">
    <property type="entry name" value="AAA+_ATPase"/>
</dbReference>
<feature type="domain" description="ABC transporter" evidence="11">
    <location>
        <begin position="1005"/>
        <end position="1241"/>
    </location>
</feature>
<evidence type="ECO:0000256" key="1">
    <source>
        <dbReference type="ARBA" id="ARBA00007577"/>
    </source>
</evidence>
<dbReference type="Gene3D" id="1.20.1560.10">
    <property type="entry name" value="ABC transporter type 1, transmembrane domain"/>
    <property type="match status" value="1"/>
</dbReference>
<keyword evidence="9" id="KW-0325">Glycoprotein</keyword>
<dbReference type="SMART" id="SM00382">
    <property type="entry name" value="AAA"/>
    <property type="match status" value="2"/>
</dbReference>
<dbReference type="FunFam" id="3.40.50.300:FF:000205">
    <property type="entry name" value="ABC transporter B family member 4"/>
    <property type="match status" value="2"/>
</dbReference>
<dbReference type="CDD" id="cd03249">
    <property type="entry name" value="ABC_MTABC3_MDL1_MDL2"/>
    <property type="match status" value="1"/>
</dbReference>
<dbReference type="GO" id="GO:0005524">
    <property type="term" value="F:ATP binding"/>
    <property type="evidence" value="ECO:0007669"/>
    <property type="project" value="UniProtKB-KW"/>
</dbReference>
<feature type="transmembrane region" description="Helical" evidence="10">
    <location>
        <begin position="164"/>
        <end position="183"/>
    </location>
</feature>
<feature type="domain" description="ABC transmembrane type-1" evidence="12">
    <location>
        <begin position="683"/>
        <end position="970"/>
    </location>
</feature>
<gene>
    <name evidence="13" type="ORF">MA16_Dca020523</name>
</gene>
<comment type="similarity">
    <text evidence="1">Belongs to the ABC transporter superfamily. ABCB family. Multidrug resistance exporter (TC 3.A.1.201) subfamily.</text>
</comment>
<feature type="domain" description="ABC transmembrane type-1" evidence="12">
    <location>
        <begin position="44"/>
        <end position="327"/>
    </location>
</feature>
<dbReference type="InterPro" id="IPR011527">
    <property type="entry name" value="ABC1_TM_dom"/>
</dbReference>
<feature type="transmembrane region" description="Helical" evidence="10">
    <location>
        <begin position="827"/>
        <end position="844"/>
    </location>
</feature>
<evidence type="ECO:0000259" key="11">
    <source>
        <dbReference type="PROSITE" id="PS50893"/>
    </source>
</evidence>
<evidence type="ECO:0000313" key="13">
    <source>
        <dbReference type="EMBL" id="PKU84812.1"/>
    </source>
</evidence>
<keyword evidence="2" id="KW-0813">Transport</keyword>
<keyword evidence="7 10" id="KW-1133">Transmembrane helix</keyword>
<dbReference type="InterPro" id="IPR036640">
    <property type="entry name" value="ABC1_TM_sf"/>
</dbReference>
<dbReference type="PANTHER" id="PTHR45136:SF2">
    <property type="entry name" value="ABC TRANSPORTER DOMAIN-CONTAINING PROTEIN"/>
    <property type="match status" value="1"/>
</dbReference>
<evidence type="ECO:0000256" key="6">
    <source>
        <dbReference type="ARBA" id="ARBA00022840"/>
    </source>
</evidence>
<sequence>MLVEGAESKEKMEEKRSNSLLLSFMSIFKHADVFDCFLIAVGYLGAIFDGLSQSILYVLFAKLFNNIGMGPSSPNFIANMNLNASRYLYLGAGSLVVSFLERYCCTITAERLTSRMRARYLKAVMRQDVGYFDVKMASTAEVINMVSNDSLVIQDVLSEKAPNFIMNCSFFIGNYVVAFILLWRLALVAFPTLLLLVIPGFICGQVLLGLARRIHTENDKATIIVEQALSAIRTVYSSTAELHTISAFSAALDCSVRLFLRQDLVKSLAIGSNNVIFAIYAFIFWYGSHLVQHHGAEGGTIVSVGFCIVYGGQALGIGFSNVKYFVEAMSAAERIMKVIKQRPMIDSESSEGEQIGELKGEVEFREVRFSYPSTPDMEVFKGFNLIVEARKTMALMGESGSGKSTLISLLQRFYDPTTGEILLDRVNIRKLRLKWLRAQMGLVSQEPVLFATSIKENILFGKEDATMEEIITAAKAAKADEFITHLPSGYATLVGERGVQLSGGEKQRIAIARAIIRSPKILLLDEATSALDTKSEHDIQEAIDTVTIGRTTIVIAHRLSTLRRADTIVVIHSGQVIESGSHNHLISFPDGHYSQFVRLQESQHAVHLLDATEANPPPKSPYSHVSNKNFIRNQSYDSLSSQTMSFQDSWVRDKLENARGTKGSAPSFRRLLIMTMPNWHYTLLGCVCAALYGLPSSLYSYTMTNVLSIYFEKDKSEITAKTRTCCIILLAISVFGFAVYILMDRSFSIMGHYLTKSVREGMLYKMLTFEVGWFDQEENSSGAICSKISKDARFLQSLVGDRLSLMIQTLSIILISYIVGLATAWKFALVMISVQPILIACYYMKGVLLKISWHKGLNAQLDSNRLAMEAVRNIRTITAFSSQEHILHLFMLTLAEPRRQGIQHSLLDGIVIGSANGIIICSWALPFWYGGIMLSQGSITTKAFLQTFIILFRSARIIAEAGAMTMDLINGVGSASIILSILERATQIEPDYHEGHKVDSIKGEIELSNISFSYPSRPRVLVLKSFSISFEAGRSAALVGPSGSGKSTIISLIERFYDPLDGEVRIDGQDIKNYHLRSLRRHIALVGQEPTLFIGTIKENILYGSEGASDAEVEAAARTANAHDFICGLKDGYDTNCGERGVQLSGGQKQRIAIARAILRNPSILLLDEATSALDGEAEKLVKEALERVMRGKTTVVVAHRLNTIMNCDLIVLLENGLLVEKGDHASLMEMGHTGKYYGLFNLHRGREK</sequence>
<evidence type="ECO:0000256" key="2">
    <source>
        <dbReference type="ARBA" id="ARBA00022448"/>
    </source>
</evidence>
<dbReference type="CDD" id="cd18577">
    <property type="entry name" value="ABC_6TM_Pgp_ABCB1_D1_like"/>
    <property type="match status" value="1"/>
</dbReference>
<dbReference type="OrthoDB" id="6500128at2759"/>
<feature type="transmembrane region" description="Helical" evidence="10">
    <location>
        <begin position="906"/>
        <end position="929"/>
    </location>
</feature>
<reference evidence="13 14" key="2">
    <citation type="journal article" date="2017" name="Nature">
        <title>The Apostasia genome and the evolution of orchids.</title>
        <authorList>
            <person name="Zhang G.Q."/>
            <person name="Liu K.W."/>
            <person name="Li Z."/>
            <person name="Lohaus R."/>
            <person name="Hsiao Y.Y."/>
            <person name="Niu S.C."/>
            <person name="Wang J.Y."/>
            <person name="Lin Y.C."/>
            <person name="Xu Q."/>
            <person name="Chen L.J."/>
            <person name="Yoshida K."/>
            <person name="Fujiwara S."/>
            <person name="Wang Z.W."/>
            <person name="Zhang Y.Q."/>
            <person name="Mitsuda N."/>
            <person name="Wang M."/>
            <person name="Liu G.H."/>
            <person name="Pecoraro L."/>
            <person name="Huang H.X."/>
            <person name="Xiao X.J."/>
            <person name="Lin M."/>
            <person name="Wu X.Y."/>
            <person name="Wu W.L."/>
            <person name="Chen Y.Y."/>
            <person name="Chang S.B."/>
            <person name="Sakamoto S."/>
            <person name="Ohme-Takagi M."/>
            <person name="Yagi M."/>
            <person name="Zeng S.J."/>
            <person name="Shen C.Y."/>
            <person name="Yeh C.M."/>
            <person name="Luo Y.B."/>
            <person name="Tsai W.C."/>
            <person name="Van de Peer Y."/>
            <person name="Liu Z.J."/>
        </authorList>
    </citation>
    <scope>NUCLEOTIDE SEQUENCE [LARGE SCALE GENOMIC DNA]</scope>
    <source>
        <tissue evidence="13">The whole plant</tissue>
    </source>
</reference>
<reference evidence="13 14" key="1">
    <citation type="journal article" date="2016" name="Sci. Rep.">
        <title>The Dendrobium catenatum Lindl. genome sequence provides insights into polysaccharide synthase, floral development and adaptive evolution.</title>
        <authorList>
            <person name="Zhang G.Q."/>
            <person name="Xu Q."/>
            <person name="Bian C."/>
            <person name="Tsai W.C."/>
            <person name="Yeh C.M."/>
            <person name="Liu K.W."/>
            <person name="Yoshida K."/>
            <person name="Zhang L.S."/>
            <person name="Chang S.B."/>
            <person name="Chen F."/>
            <person name="Shi Y."/>
            <person name="Su Y.Y."/>
            <person name="Zhang Y.Q."/>
            <person name="Chen L.J."/>
            <person name="Yin Y."/>
            <person name="Lin M."/>
            <person name="Huang H."/>
            <person name="Deng H."/>
            <person name="Wang Z.W."/>
            <person name="Zhu S.L."/>
            <person name="Zhao X."/>
            <person name="Deng C."/>
            <person name="Niu S.C."/>
            <person name="Huang J."/>
            <person name="Wang M."/>
            <person name="Liu G.H."/>
            <person name="Yang H.J."/>
            <person name="Xiao X.J."/>
            <person name="Hsiao Y.Y."/>
            <person name="Wu W.L."/>
            <person name="Chen Y.Y."/>
            <person name="Mitsuda N."/>
            <person name="Ohme-Takagi M."/>
            <person name="Luo Y.B."/>
            <person name="Van de Peer Y."/>
            <person name="Liu Z.J."/>
        </authorList>
    </citation>
    <scope>NUCLEOTIDE SEQUENCE [LARGE SCALE GENOMIC DNA]</scope>
    <source>
        <tissue evidence="13">The whole plant</tissue>
    </source>
</reference>
<feature type="transmembrane region" description="Helical" evidence="10">
    <location>
        <begin position="189"/>
        <end position="210"/>
    </location>
</feature>
<evidence type="ECO:0000256" key="9">
    <source>
        <dbReference type="ARBA" id="ARBA00023180"/>
    </source>
</evidence>
<dbReference type="PROSITE" id="PS50929">
    <property type="entry name" value="ABC_TM1F"/>
    <property type="match status" value="2"/>
</dbReference>
<evidence type="ECO:0000256" key="4">
    <source>
        <dbReference type="ARBA" id="ARBA00022737"/>
    </source>
</evidence>
<keyword evidence="4" id="KW-0677">Repeat</keyword>
<dbReference type="Pfam" id="PF00005">
    <property type="entry name" value="ABC_tran"/>
    <property type="match status" value="2"/>
</dbReference>
<keyword evidence="6" id="KW-0067">ATP-binding</keyword>